<dbReference type="AlphaFoldDB" id="A0A3B0W3M1"/>
<feature type="domain" description="AB hydrolase-1" evidence="1">
    <location>
        <begin position="25"/>
        <end position="140"/>
    </location>
</feature>
<accession>A0A3B0W3M1</accession>
<proteinExistence type="predicted"/>
<evidence type="ECO:0000259" key="1">
    <source>
        <dbReference type="Pfam" id="PF00561"/>
    </source>
</evidence>
<dbReference type="PRINTS" id="PR00111">
    <property type="entry name" value="ABHYDROLASE"/>
</dbReference>
<gene>
    <name evidence="2" type="ORF">MNBD_CHLOROFLEXI01-4100</name>
</gene>
<dbReference type="SUPFAM" id="SSF53474">
    <property type="entry name" value="alpha/beta-Hydrolases"/>
    <property type="match status" value="1"/>
</dbReference>
<dbReference type="GO" id="GO:0047570">
    <property type="term" value="F:3-oxoadipate enol-lactonase activity"/>
    <property type="evidence" value="ECO:0007669"/>
    <property type="project" value="UniProtKB-EC"/>
</dbReference>
<evidence type="ECO:0000313" key="2">
    <source>
        <dbReference type="EMBL" id="VAW39196.1"/>
    </source>
</evidence>
<reference evidence="2" key="1">
    <citation type="submission" date="2018-06" db="EMBL/GenBank/DDBJ databases">
        <authorList>
            <person name="Zhirakovskaya E."/>
        </authorList>
    </citation>
    <scope>NUCLEOTIDE SEQUENCE</scope>
</reference>
<protein>
    <submittedName>
        <fullName evidence="2">Beta-ketoadipate enol-lactone hydrolase</fullName>
        <ecNumber evidence="2">3.1.1.24</ecNumber>
    </submittedName>
</protein>
<keyword evidence="2" id="KW-0378">Hydrolase</keyword>
<organism evidence="2">
    <name type="scientific">hydrothermal vent metagenome</name>
    <dbReference type="NCBI Taxonomy" id="652676"/>
    <lineage>
        <taxon>unclassified sequences</taxon>
        <taxon>metagenomes</taxon>
        <taxon>ecological metagenomes</taxon>
    </lineage>
</organism>
<dbReference type="PANTHER" id="PTHR43433">
    <property type="entry name" value="HYDROLASE, ALPHA/BETA FOLD FAMILY PROTEIN"/>
    <property type="match status" value="1"/>
</dbReference>
<dbReference type="Pfam" id="PF00561">
    <property type="entry name" value="Abhydrolase_1"/>
    <property type="match status" value="1"/>
</dbReference>
<dbReference type="EC" id="3.1.1.24" evidence="2"/>
<name>A0A3B0W3M1_9ZZZZ</name>
<dbReference type="InterPro" id="IPR029058">
    <property type="entry name" value="AB_hydrolase_fold"/>
</dbReference>
<dbReference type="InterPro" id="IPR050471">
    <property type="entry name" value="AB_hydrolase"/>
</dbReference>
<dbReference type="Gene3D" id="3.40.50.1820">
    <property type="entry name" value="alpha/beta hydrolase"/>
    <property type="match status" value="1"/>
</dbReference>
<dbReference type="EMBL" id="UOEU01000733">
    <property type="protein sequence ID" value="VAW39196.1"/>
    <property type="molecule type" value="Genomic_DNA"/>
</dbReference>
<dbReference type="PANTHER" id="PTHR43433:SF5">
    <property type="entry name" value="AB HYDROLASE-1 DOMAIN-CONTAINING PROTEIN"/>
    <property type="match status" value="1"/>
</dbReference>
<sequence>MTVWTAPDGSDINYEQYGGNDAHKPHLLLLPGLLGAISSQWRPFLKPLSESYRLLFVDLRGHGRSKNNVPTLNIQQMGKDLIALLDHLNIERLHIAGYSLGGYLGLMLALSQPRRVTTLLMHATKFYWTSEAAQEMQQQLNPDVMAEKVPTYADQLVKDHGGRQWRILVRQAAELAASLVDGGLKERQVTNIQCPVLVSVGDRDELVPLPEAFRLSRALPQGELLVLPNTHHPLQTVHLIPLLPMMQAFHTE</sequence>
<dbReference type="InterPro" id="IPR000073">
    <property type="entry name" value="AB_hydrolase_1"/>
</dbReference>